<sequence length="254" mass="29662">MKYKLKKIKAIYQLGKDTMSNSFHIDALNKNILEKKKGPIRTDVINYLVKQFDRDIHYLEIGVRYPEHNFNKINATYKYSVDPGVENQENPVEFKLTSDAFFKSIREGQILNSTIKFDIIFIDGLHLADQVEKDIINSLEFLNDDGFVILHDCNPPTEFHARESYNYFLSPAKGAWNGTTWKAFFKFRLVKEYYSCCIDSDWGIGIISKKINLGVSSKIHNPYFEYQIFNDTRKESLNLMSFEEFQAKVETKSN</sequence>
<keyword evidence="1" id="KW-0489">Methyltransferase</keyword>
<dbReference type="InterPro" id="IPR029063">
    <property type="entry name" value="SAM-dependent_MTases_sf"/>
</dbReference>
<comment type="caution">
    <text evidence="1">The sequence shown here is derived from an EMBL/GenBank/DDBJ whole genome shotgun (WGS) entry which is preliminary data.</text>
</comment>
<keyword evidence="1" id="KW-0808">Transferase</keyword>
<dbReference type="SUPFAM" id="SSF53335">
    <property type="entry name" value="S-adenosyl-L-methionine-dependent methyltransferases"/>
    <property type="match status" value="1"/>
</dbReference>
<keyword evidence="2" id="KW-1185">Reference proteome</keyword>
<dbReference type="Gene3D" id="3.40.50.150">
    <property type="entry name" value="Vaccinia Virus protein VP39"/>
    <property type="match status" value="1"/>
</dbReference>
<proteinExistence type="predicted"/>
<reference evidence="2" key="1">
    <citation type="submission" date="2019-05" db="EMBL/GenBank/DDBJ databases">
        <title>Flavobacterium profundi sp. nov., isolated from a deep-sea seamount.</title>
        <authorList>
            <person name="Zhang D.-C."/>
        </authorList>
    </citation>
    <scope>NUCLEOTIDE SEQUENCE [LARGE SCALE GENOMIC DNA]</scope>
    <source>
        <strain evidence="2">EC11</strain>
    </source>
</reference>
<reference evidence="1 2" key="3">
    <citation type="submission" date="2020-02" db="EMBL/GenBank/DDBJ databases">
        <title>Flavobacterium profundi sp. nov., isolated from a deep-sea seamount.</title>
        <authorList>
            <person name="Zhang D.-C."/>
        </authorList>
    </citation>
    <scope>NUCLEOTIDE SEQUENCE [LARGE SCALE GENOMIC DNA]</scope>
    <source>
        <strain evidence="1 2">EC11</strain>
    </source>
</reference>
<dbReference type="GO" id="GO:0032259">
    <property type="term" value="P:methylation"/>
    <property type="evidence" value="ECO:0007669"/>
    <property type="project" value="UniProtKB-KW"/>
</dbReference>
<organism evidence="1 2">
    <name type="scientific">Flavobacterium jejuense</name>
    <dbReference type="NCBI Taxonomy" id="1544455"/>
    <lineage>
        <taxon>Bacteria</taxon>
        <taxon>Pseudomonadati</taxon>
        <taxon>Bacteroidota</taxon>
        <taxon>Flavobacteriia</taxon>
        <taxon>Flavobacteriales</taxon>
        <taxon>Flavobacteriaceae</taxon>
        <taxon>Flavobacterium</taxon>
    </lineage>
</organism>
<reference evidence="1 2" key="2">
    <citation type="submission" date="2019-05" db="EMBL/GenBank/DDBJ databases">
        <authorList>
            <person name="Lianzixin W."/>
        </authorList>
    </citation>
    <scope>NUCLEOTIDE SEQUENCE [LARGE SCALE GENOMIC DNA]</scope>
    <source>
        <strain evidence="1 2">EC11</strain>
    </source>
</reference>
<dbReference type="GO" id="GO:0008168">
    <property type="term" value="F:methyltransferase activity"/>
    <property type="evidence" value="ECO:0007669"/>
    <property type="project" value="UniProtKB-KW"/>
</dbReference>
<protein>
    <submittedName>
        <fullName evidence="1">Class I SAM-dependent methyltransferase</fullName>
    </submittedName>
</protein>
<gene>
    <name evidence="1" type="ORF">FIA58_010800</name>
</gene>
<name>A0ABX0IQR4_9FLAO</name>
<evidence type="ECO:0000313" key="2">
    <source>
        <dbReference type="Proteomes" id="UP000817854"/>
    </source>
</evidence>
<accession>A0ABX0IQR4</accession>
<evidence type="ECO:0000313" key="1">
    <source>
        <dbReference type="EMBL" id="NHN26165.1"/>
    </source>
</evidence>
<dbReference type="Pfam" id="PF13578">
    <property type="entry name" value="Methyltransf_24"/>
    <property type="match status" value="1"/>
</dbReference>
<dbReference type="EMBL" id="VEVQ02000006">
    <property type="protein sequence ID" value="NHN26165.1"/>
    <property type="molecule type" value="Genomic_DNA"/>
</dbReference>
<dbReference type="RefSeq" id="WP_140962492.1">
    <property type="nucleotide sequence ID" value="NZ_VEVQ02000006.1"/>
</dbReference>
<dbReference type="Proteomes" id="UP000817854">
    <property type="component" value="Unassembled WGS sequence"/>
</dbReference>